<accession>A0A562TZV1</accession>
<dbReference type="EMBL" id="VLLI01000008">
    <property type="protein sequence ID" value="TWI98634.1"/>
    <property type="molecule type" value="Genomic_DNA"/>
</dbReference>
<protein>
    <submittedName>
        <fullName evidence="1">Uncharacterized protein</fullName>
    </submittedName>
</protein>
<proteinExistence type="predicted"/>
<dbReference type="AlphaFoldDB" id="A0A562TZV1"/>
<evidence type="ECO:0000313" key="2">
    <source>
        <dbReference type="Proteomes" id="UP000317010"/>
    </source>
</evidence>
<dbReference type="OrthoDB" id="850138at2"/>
<name>A0A562TZV1_9SPHI</name>
<dbReference type="Proteomes" id="UP000317010">
    <property type="component" value="Unassembled WGS sequence"/>
</dbReference>
<organism evidence="1 2">
    <name type="scientific">Mucilaginibacter frigoritolerans</name>
    <dbReference type="NCBI Taxonomy" id="652788"/>
    <lineage>
        <taxon>Bacteria</taxon>
        <taxon>Pseudomonadati</taxon>
        <taxon>Bacteroidota</taxon>
        <taxon>Sphingobacteriia</taxon>
        <taxon>Sphingobacteriales</taxon>
        <taxon>Sphingobacteriaceae</taxon>
        <taxon>Mucilaginibacter</taxon>
    </lineage>
</organism>
<dbReference type="RefSeq" id="WP_144913462.1">
    <property type="nucleotide sequence ID" value="NZ_VLLI01000008.1"/>
</dbReference>
<dbReference type="Gene3D" id="2.160.20.120">
    <property type="match status" value="1"/>
</dbReference>
<sequence length="245" mass="27380">MRTSTKILLITFTLLALSLVIYDLDLRAEYRKGDYTNPFRDYVTLDYRDFNEVELDASTAVNIILVQGPFKVMTNPDAMEFTKVTKQGKRLIVSASFSDHYRGFNTNYIVYISCPNLSSFTADAHYLAAGTIITDTVTNDLNWKATVIRGFTLDSLHIKENHASNLILDNNRINKLRAVIGFDKNSGSALTVGANNQFTQCDLNLLNKSKLVIKGGINEHLTYHLADSATLIANGIALKHLIKLK</sequence>
<gene>
    <name evidence="1" type="ORF">JN11_02822</name>
</gene>
<evidence type="ECO:0000313" key="1">
    <source>
        <dbReference type="EMBL" id="TWI98634.1"/>
    </source>
</evidence>
<comment type="caution">
    <text evidence="1">The sequence shown here is derived from an EMBL/GenBank/DDBJ whole genome shotgun (WGS) entry which is preliminary data.</text>
</comment>
<reference evidence="1 2" key="1">
    <citation type="submission" date="2019-07" db="EMBL/GenBank/DDBJ databases">
        <title>Genomic Encyclopedia of Archaeal and Bacterial Type Strains, Phase II (KMG-II): from individual species to whole genera.</title>
        <authorList>
            <person name="Goeker M."/>
        </authorList>
    </citation>
    <scope>NUCLEOTIDE SEQUENCE [LARGE SCALE GENOMIC DNA]</scope>
    <source>
        <strain evidence="1 2">ATCC BAA-1854</strain>
    </source>
</reference>
<keyword evidence="2" id="KW-1185">Reference proteome</keyword>